<evidence type="ECO:0000313" key="1">
    <source>
        <dbReference type="Ensembl" id="ENSCSAVP00000013415.1"/>
    </source>
</evidence>
<name>H2Z753_CIOSA</name>
<dbReference type="AlphaFoldDB" id="H2Z753"/>
<protein>
    <submittedName>
        <fullName evidence="1">Uncharacterized protein</fullName>
    </submittedName>
</protein>
<organism evidence="1 2">
    <name type="scientific">Ciona savignyi</name>
    <name type="common">Pacific transparent sea squirt</name>
    <dbReference type="NCBI Taxonomy" id="51511"/>
    <lineage>
        <taxon>Eukaryota</taxon>
        <taxon>Metazoa</taxon>
        <taxon>Chordata</taxon>
        <taxon>Tunicata</taxon>
        <taxon>Ascidiacea</taxon>
        <taxon>Phlebobranchia</taxon>
        <taxon>Cionidae</taxon>
        <taxon>Ciona</taxon>
    </lineage>
</organism>
<reference evidence="2" key="1">
    <citation type="submission" date="2003-08" db="EMBL/GenBank/DDBJ databases">
        <authorList>
            <person name="Birren B."/>
            <person name="Nusbaum C."/>
            <person name="Abebe A."/>
            <person name="Abouelleil A."/>
            <person name="Adekoya E."/>
            <person name="Ait-zahra M."/>
            <person name="Allen N."/>
            <person name="Allen T."/>
            <person name="An P."/>
            <person name="Anderson M."/>
            <person name="Anderson S."/>
            <person name="Arachchi H."/>
            <person name="Armbruster J."/>
            <person name="Bachantsang P."/>
            <person name="Baldwin J."/>
            <person name="Barry A."/>
            <person name="Bayul T."/>
            <person name="Blitshsteyn B."/>
            <person name="Bloom T."/>
            <person name="Blye J."/>
            <person name="Boguslavskiy L."/>
            <person name="Borowsky M."/>
            <person name="Boukhgalter B."/>
            <person name="Brunache A."/>
            <person name="Butler J."/>
            <person name="Calixte N."/>
            <person name="Calvo S."/>
            <person name="Camarata J."/>
            <person name="Campo K."/>
            <person name="Chang J."/>
            <person name="Cheshatsang Y."/>
            <person name="Citroen M."/>
            <person name="Collymore A."/>
            <person name="Considine T."/>
            <person name="Cook A."/>
            <person name="Cooke P."/>
            <person name="Corum B."/>
            <person name="Cuomo C."/>
            <person name="David R."/>
            <person name="Dawoe T."/>
            <person name="Degray S."/>
            <person name="Dodge S."/>
            <person name="Dooley K."/>
            <person name="Dorje P."/>
            <person name="Dorjee K."/>
            <person name="Dorris L."/>
            <person name="Duffey N."/>
            <person name="Dupes A."/>
            <person name="Elkins T."/>
            <person name="Engels R."/>
            <person name="Erickson J."/>
            <person name="Farina A."/>
            <person name="Faro S."/>
            <person name="Ferreira P."/>
            <person name="Fischer H."/>
            <person name="Fitzgerald M."/>
            <person name="Foley K."/>
            <person name="Gage D."/>
            <person name="Galagan J."/>
            <person name="Gearin G."/>
            <person name="Gnerre S."/>
            <person name="Gnirke A."/>
            <person name="Goyette A."/>
            <person name="Graham J."/>
            <person name="Grandbois E."/>
            <person name="Gyaltsen K."/>
            <person name="Hafez N."/>
            <person name="Hagopian D."/>
            <person name="Hagos B."/>
            <person name="Hall J."/>
            <person name="Hatcher B."/>
            <person name="Heller A."/>
            <person name="Higgins H."/>
            <person name="Honan T."/>
            <person name="Horn A."/>
            <person name="Houde N."/>
            <person name="Hughes L."/>
            <person name="Hulme W."/>
            <person name="Husby E."/>
            <person name="Iliev I."/>
            <person name="Jaffe D."/>
            <person name="Jones C."/>
            <person name="Kamal M."/>
            <person name="Kamat A."/>
            <person name="Kamvysselis M."/>
            <person name="Karlsson E."/>
            <person name="Kells C."/>
            <person name="Kieu A."/>
            <person name="Kisner P."/>
            <person name="Kodira C."/>
            <person name="Kulbokas E."/>
            <person name="Labutti K."/>
            <person name="Lama D."/>
            <person name="Landers T."/>
            <person name="Leger J."/>
            <person name="Levine S."/>
            <person name="Lewis D."/>
            <person name="Lewis T."/>
            <person name="Lindblad-toh K."/>
            <person name="Liu X."/>
            <person name="Lokyitsang T."/>
            <person name="Lokyitsang Y."/>
            <person name="Lucien O."/>
            <person name="Lui A."/>
            <person name="Ma L.J."/>
            <person name="Mabbitt R."/>
            <person name="Macdonald J."/>
            <person name="Maclean C."/>
            <person name="Major J."/>
            <person name="Manning J."/>
            <person name="Marabella R."/>
            <person name="Maru K."/>
            <person name="Matthews C."/>
            <person name="Mauceli E."/>
            <person name="Mccarthy M."/>
            <person name="Mcdonough S."/>
            <person name="Mcghee T."/>
            <person name="Meldrim J."/>
            <person name="Meneus L."/>
            <person name="Mesirov J."/>
            <person name="Mihalev A."/>
            <person name="Mihova T."/>
            <person name="Mikkelsen T."/>
            <person name="Mlenga V."/>
            <person name="Moru K."/>
            <person name="Mozes J."/>
            <person name="Mulrain L."/>
            <person name="Munson G."/>
            <person name="Naylor J."/>
            <person name="Newes C."/>
            <person name="Nguyen C."/>
            <person name="Nguyen N."/>
            <person name="Nguyen T."/>
            <person name="Nicol R."/>
            <person name="Nielsen C."/>
            <person name="Nizzari M."/>
            <person name="Norbu C."/>
            <person name="Norbu N."/>
            <person name="O'donnell P."/>
            <person name="Okoawo O."/>
            <person name="O'leary S."/>
            <person name="Omotosho B."/>
            <person name="O'neill K."/>
            <person name="Osman S."/>
            <person name="Parker S."/>
            <person name="Perrin D."/>
            <person name="Phunkhang P."/>
            <person name="Piqani B."/>
            <person name="Purcell S."/>
            <person name="Rachupka T."/>
            <person name="Ramasamy U."/>
            <person name="Rameau R."/>
            <person name="Ray V."/>
            <person name="Raymond C."/>
            <person name="Retta R."/>
            <person name="Richardson S."/>
            <person name="Rise C."/>
            <person name="Rodriguez J."/>
            <person name="Rogers J."/>
            <person name="Rogov P."/>
            <person name="Rutman M."/>
            <person name="Schupbach R."/>
            <person name="Seaman C."/>
            <person name="Settipalli S."/>
            <person name="Sharpe T."/>
            <person name="Sheridan J."/>
            <person name="Sherpa N."/>
            <person name="Shi J."/>
            <person name="Smirnov S."/>
            <person name="Smith C."/>
            <person name="Sougnez C."/>
            <person name="Spencer B."/>
            <person name="Stalker J."/>
            <person name="Stange-thomann N."/>
            <person name="Stavropoulos S."/>
            <person name="Stetson K."/>
            <person name="Stone C."/>
            <person name="Stone S."/>
            <person name="Stubbs M."/>
            <person name="Talamas J."/>
            <person name="Tchuinga P."/>
            <person name="Tenzing P."/>
            <person name="Tesfaye S."/>
            <person name="Theodore J."/>
            <person name="Thoulutsang Y."/>
            <person name="Topham K."/>
            <person name="Towey S."/>
            <person name="Tsamla T."/>
            <person name="Tsomo N."/>
            <person name="Vallee D."/>
            <person name="Vassiliev H."/>
            <person name="Venkataraman V."/>
            <person name="Vinson J."/>
            <person name="Vo A."/>
            <person name="Wade C."/>
            <person name="Wang S."/>
            <person name="Wangchuk T."/>
            <person name="Wangdi T."/>
            <person name="Whittaker C."/>
            <person name="Wilkinson J."/>
            <person name="Wu Y."/>
            <person name="Wyman D."/>
            <person name="Yadav S."/>
            <person name="Yang S."/>
            <person name="Yang X."/>
            <person name="Yeager S."/>
            <person name="Yee E."/>
            <person name="Young G."/>
            <person name="Zainoun J."/>
            <person name="Zembeck L."/>
            <person name="Zimmer A."/>
            <person name="Zody M."/>
            <person name="Lander E."/>
        </authorList>
    </citation>
    <scope>NUCLEOTIDE SEQUENCE [LARGE SCALE GENOMIC DNA]</scope>
</reference>
<reference evidence="1" key="3">
    <citation type="submission" date="2025-09" db="UniProtKB">
        <authorList>
            <consortium name="Ensembl"/>
        </authorList>
    </citation>
    <scope>IDENTIFICATION</scope>
</reference>
<evidence type="ECO:0000313" key="2">
    <source>
        <dbReference type="Proteomes" id="UP000007875"/>
    </source>
</evidence>
<dbReference type="Proteomes" id="UP000007875">
    <property type="component" value="Unassembled WGS sequence"/>
</dbReference>
<dbReference type="HOGENOM" id="CLU_2432494_0_0_1"/>
<reference evidence="1" key="2">
    <citation type="submission" date="2025-08" db="UniProtKB">
        <authorList>
            <consortium name="Ensembl"/>
        </authorList>
    </citation>
    <scope>IDENTIFICATION</scope>
</reference>
<proteinExistence type="predicted"/>
<dbReference type="Ensembl" id="ENSCSAVT00000013567.1">
    <property type="protein sequence ID" value="ENSCSAVP00000013415.1"/>
    <property type="gene ID" value="ENSCSAVG00000007863.1"/>
</dbReference>
<sequence length="91" mass="9881">MFNSLQHGSGVLNGASGVRKLSLSNQMSGAPRLARSISTPAKHGSQYNGMDDNPFFKLHDSQNNLMALTDQNDGINLSSLESQLYDIIRSN</sequence>
<accession>H2Z753</accession>
<dbReference type="InParanoid" id="H2Z753"/>
<keyword evidence="2" id="KW-1185">Reference proteome</keyword>